<feature type="compositionally biased region" description="Basic and acidic residues" evidence="1">
    <location>
        <begin position="106"/>
        <end position="128"/>
    </location>
</feature>
<dbReference type="Proteomes" id="UP001279410">
    <property type="component" value="Unassembled WGS sequence"/>
</dbReference>
<sequence length="183" mass="19492">MHKRPYSSGILNQDHQQYTNMNGLLPLLYCIGILGALLCGVQGNPQVCQLSRRLKMLSSSADLISGSEYWVGTAKKNKDKSEMEAKETSILMADLNQTKEGAADGTTKEEEGKVKEDGQTEEENKKEVGAAANSEEASAGENKEAPVENSSSSKPQEDTADSQPTEAVAAPSSEGTGEPKDAV</sequence>
<feature type="transmembrane region" description="Helical" evidence="2">
    <location>
        <begin position="21"/>
        <end position="43"/>
    </location>
</feature>
<keyword evidence="2" id="KW-0812">Transmembrane</keyword>
<keyword evidence="2" id="KW-0472">Membrane</keyword>
<feature type="region of interest" description="Disordered" evidence="1">
    <location>
        <begin position="74"/>
        <end position="183"/>
    </location>
</feature>
<dbReference type="AlphaFoldDB" id="A0AAD3NKD2"/>
<proteinExistence type="predicted"/>
<organism evidence="3 4">
    <name type="scientific">Lates japonicus</name>
    <name type="common">Japanese lates</name>
    <dbReference type="NCBI Taxonomy" id="270547"/>
    <lineage>
        <taxon>Eukaryota</taxon>
        <taxon>Metazoa</taxon>
        <taxon>Chordata</taxon>
        <taxon>Craniata</taxon>
        <taxon>Vertebrata</taxon>
        <taxon>Euteleostomi</taxon>
        <taxon>Actinopterygii</taxon>
        <taxon>Neopterygii</taxon>
        <taxon>Teleostei</taxon>
        <taxon>Neoteleostei</taxon>
        <taxon>Acanthomorphata</taxon>
        <taxon>Carangaria</taxon>
        <taxon>Carangaria incertae sedis</taxon>
        <taxon>Centropomidae</taxon>
        <taxon>Lates</taxon>
    </lineage>
</organism>
<gene>
    <name evidence="3" type="ORF">AKAME5_002404900</name>
</gene>
<comment type="caution">
    <text evidence="3">The sequence shown here is derived from an EMBL/GenBank/DDBJ whole genome shotgun (WGS) entry which is preliminary data.</text>
</comment>
<evidence type="ECO:0000313" key="3">
    <source>
        <dbReference type="EMBL" id="GLD72724.1"/>
    </source>
</evidence>
<protein>
    <submittedName>
        <fullName evidence="3">Uncharacterized protein</fullName>
    </submittedName>
</protein>
<reference evidence="3" key="1">
    <citation type="submission" date="2022-08" db="EMBL/GenBank/DDBJ databases">
        <title>Genome sequencing of akame (Lates japonicus).</title>
        <authorList>
            <person name="Hashiguchi Y."/>
            <person name="Takahashi H."/>
        </authorList>
    </citation>
    <scope>NUCLEOTIDE SEQUENCE</scope>
    <source>
        <strain evidence="3">Kochi</strain>
    </source>
</reference>
<accession>A0AAD3NKD2</accession>
<feature type="compositionally biased region" description="Low complexity" evidence="1">
    <location>
        <begin position="129"/>
        <end position="140"/>
    </location>
</feature>
<keyword evidence="2" id="KW-1133">Transmembrane helix</keyword>
<dbReference type="EMBL" id="BRZM01001192">
    <property type="protein sequence ID" value="GLD72724.1"/>
    <property type="molecule type" value="Genomic_DNA"/>
</dbReference>
<keyword evidence="4" id="KW-1185">Reference proteome</keyword>
<name>A0AAD3NKD2_LATJO</name>
<evidence type="ECO:0000313" key="4">
    <source>
        <dbReference type="Proteomes" id="UP001279410"/>
    </source>
</evidence>
<evidence type="ECO:0000256" key="2">
    <source>
        <dbReference type="SAM" id="Phobius"/>
    </source>
</evidence>
<evidence type="ECO:0000256" key="1">
    <source>
        <dbReference type="SAM" id="MobiDB-lite"/>
    </source>
</evidence>